<proteinExistence type="predicted"/>
<reference evidence="2 3" key="1">
    <citation type="submission" date="2016-10" db="EMBL/GenBank/DDBJ databases">
        <authorList>
            <person name="de Groot N.N."/>
        </authorList>
    </citation>
    <scope>NUCLEOTIDE SEQUENCE [LARGE SCALE GENOMIC DNA]</scope>
    <source>
        <strain evidence="2 3">DSM 15345</strain>
    </source>
</reference>
<accession>A0A1H3Z8B4</accession>
<feature type="transmembrane region" description="Helical" evidence="1">
    <location>
        <begin position="192"/>
        <end position="221"/>
    </location>
</feature>
<keyword evidence="1" id="KW-1133">Transmembrane helix</keyword>
<organism evidence="2 3">
    <name type="scientific">Rubrimonas cliftonensis</name>
    <dbReference type="NCBI Taxonomy" id="89524"/>
    <lineage>
        <taxon>Bacteria</taxon>
        <taxon>Pseudomonadati</taxon>
        <taxon>Pseudomonadota</taxon>
        <taxon>Alphaproteobacteria</taxon>
        <taxon>Rhodobacterales</taxon>
        <taxon>Paracoccaceae</taxon>
        <taxon>Rubrimonas</taxon>
    </lineage>
</organism>
<feature type="transmembrane region" description="Helical" evidence="1">
    <location>
        <begin position="245"/>
        <end position="274"/>
    </location>
</feature>
<protein>
    <submittedName>
        <fullName evidence="2">Uncharacterized membrane protein</fullName>
    </submittedName>
</protein>
<feature type="transmembrane region" description="Helical" evidence="1">
    <location>
        <begin position="136"/>
        <end position="159"/>
    </location>
</feature>
<sequence length="287" mass="29665">METIRNPGEWTAEAVSSAGRHLGAIGTALRGSEAEIAAAPPRARPITPADLFDALSKGFDDFRETRSDVIFLCVVYPLAGIAAVGLASNAALLPLLFPAVAGFALVGPVTAVGAYELSRRRERGESTGWTSAFRPIASPSFGAIFLLALGILATFLVWMGAAQTIKALTIGAEAPASLGDFAAQVFGTGAGWAMILVGCGVGFVFAAAVLATSLVSFPLLLDRQVGLVRAVMTSVEVARTSPRTVALWGLIVAAALIVASIPLFLGLIVALPVLGHATWHVYRKAVA</sequence>
<evidence type="ECO:0000256" key="1">
    <source>
        <dbReference type="SAM" id="Phobius"/>
    </source>
</evidence>
<name>A0A1H3Z8B4_9RHOB</name>
<dbReference type="Proteomes" id="UP000198703">
    <property type="component" value="Unassembled WGS sequence"/>
</dbReference>
<dbReference type="EMBL" id="FNQM01000003">
    <property type="protein sequence ID" value="SEA19910.1"/>
    <property type="molecule type" value="Genomic_DNA"/>
</dbReference>
<evidence type="ECO:0000313" key="3">
    <source>
        <dbReference type="Proteomes" id="UP000198703"/>
    </source>
</evidence>
<dbReference type="Pfam" id="PF09955">
    <property type="entry name" value="DUF2189"/>
    <property type="match status" value="1"/>
</dbReference>
<dbReference type="RefSeq" id="WP_093251208.1">
    <property type="nucleotide sequence ID" value="NZ_FNQM01000003.1"/>
</dbReference>
<dbReference type="InterPro" id="IPR018692">
    <property type="entry name" value="DUF2189"/>
</dbReference>
<keyword evidence="1" id="KW-0812">Transmembrane</keyword>
<feature type="transmembrane region" description="Helical" evidence="1">
    <location>
        <begin position="95"/>
        <end position="115"/>
    </location>
</feature>
<dbReference type="OrthoDB" id="9809543at2"/>
<feature type="transmembrane region" description="Helical" evidence="1">
    <location>
        <begin position="69"/>
        <end position="89"/>
    </location>
</feature>
<keyword evidence="3" id="KW-1185">Reference proteome</keyword>
<keyword evidence="1" id="KW-0472">Membrane</keyword>
<dbReference type="AlphaFoldDB" id="A0A1H3Z8B4"/>
<evidence type="ECO:0000313" key="2">
    <source>
        <dbReference type="EMBL" id="SEA19910.1"/>
    </source>
</evidence>
<gene>
    <name evidence="2" type="ORF">SAMN05444370_103435</name>
</gene>
<dbReference type="STRING" id="89524.SAMN05444370_103435"/>